<dbReference type="RefSeq" id="WP_045377845.1">
    <property type="nucleotide sequence ID" value="NZ_BBKA01000045.1"/>
</dbReference>
<comment type="caution">
    <text evidence="2">The sequence shown here is derived from an EMBL/GenBank/DDBJ whole genome shotgun (WGS) entry which is preliminary data.</text>
</comment>
<feature type="region of interest" description="Disordered" evidence="1">
    <location>
        <begin position="313"/>
        <end position="335"/>
    </location>
</feature>
<dbReference type="EMBL" id="LQPE01000010">
    <property type="protein sequence ID" value="ORW11127.1"/>
    <property type="molecule type" value="Genomic_DNA"/>
</dbReference>
<evidence type="ECO:0000313" key="2">
    <source>
        <dbReference type="EMBL" id="ORW11127.1"/>
    </source>
</evidence>
<dbReference type="OrthoDB" id="4480369at2"/>
<evidence type="ECO:0000313" key="3">
    <source>
        <dbReference type="Proteomes" id="UP000193487"/>
    </source>
</evidence>
<organism evidence="2 3">
    <name type="scientific">Mycobacterium kyorinense</name>
    <dbReference type="NCBI Taxonomy" id="487514"/>
    <lineage>
        <taxon>Bacteria</taxon>
        <taxon>Bacillati</taxon>
        <taxon>Actinomycetota</taxon>
        <taxon>Actinomycetes</taxon>
        <taxon>Mycobacteriales</taxon>
        <taxon>Mycobacteriaceae</taxon>
        <taxon>Mycobacterium</taxon>
    </lineage>
</organism>
<dbReference type="Proteomes" id="UP000193487">
    <property type="component" value="Unassembled WGS sequence"/>
</dbReference>
<protein>
    <submittedName>
        <fullName evidence="2">Uncharacterized protein</fullName>
    </submittedName>
</protein>
<gene>
    <name evidence="2" type="ORF">AWC14_19660</name>
</gene>
<proteinExistence type="predicted"/>
<reference evidence="2 3" key="1">
    <citation type="submission" date="2016-01" db="EMBL/GenBank/DDBJ databases">
        <title>The new phylogeny of the genus Mycobacterium.</title>
        <authorList>
            <person name="Tarcisio F."/>
            <person name="Conor M."/>
            <person name="Antonella G."/>
            <person name="Elisabetta G."/>
            <person name="Giulia F.S."/>
            <person name="Sara T."/>
            <person name="Anna F."/>
            <person name="Clotilde B."/>
            <person name="Roberto B."/>
            <person name="Veronica D.S."/>
            <person name="Fabio R."/>
            <person name="Monica P."/>
            <person name="Olivier J."/>
            <person name="Enrico T."/>
            <person name="Nicola S."/>
        </authorList>
    </citation>
    <scope>NUCLEOTIDE SEQUENCE [LARGE SCALE GENOMIC DNA]</scope>
    <source>
        <strain evidence="2 3">DSM 45166</strain>
    </source>
</reference>
<evidence type="ECO:0000256" key="1">
    <source>
        <dbReference type="SAM" id="MobiDB-lite"/>
    </source>
</evidence>
<feature type="region of interest" description="Disordered" evidence="1">
    <location>
        <begin position="96"/>
        <end position="119"/>
    </location>
</feature>
<sequence length="611" mass="67762">MSTYLITEDGRRWLLEQGDDVDDVVTFLIETRATTASSPIVALSRQQVVARIGRGIPTDFPDADVLIGDPDQGATRGWWEATVQRWLGKATEPAATITETAEPAADDEQASPGWPRRSRQWDDVDFSAADRRALIATSQGIVTPAGLVISRPLSQGSDLGKLAANYQWAHKPDDCAPQIWITPEALDAIGFPIDGLTEDTLADTVEKFFSATIKYHKSGFFTCQWPGADDAEIRHEADVVLMPFTHLDPSPSRPEDRGVIGIAGTPTELPDDEIEAAHLLADRIEWLHSIEGALPAPRWSRVGVQIAEAWMKRARPKPKNSRTAPPLLPSPLPAEIAPNGRFPSPWWNPDSWRRRHRSLGEGIDVELDQQAAYLPSAEGLYLGYGKPAWMRPDPGVFNQQRPPFGMFKVSVPAGDDLDGLHRRLPVPHPGMSWKKPTTFWATTVDVQQLIAPTENGGAGIAVAELQIEAAWVWPEQHQWLKGWAGALRAKLAAARLQGRDDYEEMIKAIYTSYLGRLAAVGPGAWKYPYLHHQQPAWYAAIEGLTRWRALRYATRIAREHDLYPNECLNDAWFYRVPADTDTSVLEDPLRDDGTRANGSYRIKATTAATPA</sequence>
<dbReference type="AlphaFoldDB" id="A0A1X1YJ46"/>
<accession>A0A1X1YJ46</accession>
<keyword evidence="3" id="KW-1185">Reference proteome</keyword>
<name>A0A1X1YJ46_9MYCO</name>